<dbReference type="PANTHER" id="PTHR32472">
    <property type="entry name" value="DNA REPAIR PROTEIN RADA"/>
    <property type="match status" value="1"/>
</dbReference>
<dbReference type="STRING" id="79200.A0A166EM88"/>
<dbReference type="GO" id="GO:0003677">
    <property type="term" value="F:DNA binding"/>
    <property type="evidence" value="ECO:0007669"/>
    <property type="project" value="UniProtKB-KW"/>
</dbReference>
<evidence type="ECO:0000256" key="4">
    <source>
        <dbReference type="ARBA" id="ARBA00022801"/>
    </source>
</evidence>
<keyword evidence="2" id="KW-0547">Nucleotide-binding</keyword>
<keyword evidence="5" id="KW-0067">ATP-binding</keyword>
<dbReference type="FunFam" id="3.40.50.300:FF:000050">
    <property type="entry name" value="DNA repair protein RadA"/>
    <property type="match status" value="1"/>
</dbReference>
<feature type="domain" description="RecA family profile 1" evidence="10">
    <location>
        <begin position="225"/>
        <end position="379"/>
    </location>
</feature>
<dbReference type="InterPro" id="IPR020588">
    <property type="entry name" value="RecA_ATP-bd"/>
</dbReference>
<evidence type="ECO:0000256" key="7">
    <source>
        <dbReference type="ARBA" id="ARBA00023125"/>
    </source>
</evidence>
<evidence type="ECO:0000256" key="5">
    <source>
        <dbReference type="ARBA" id="ARBA00022840"/>
    </source>
</evidence>
<evidence type="ECO:0000256" key="6">
    <source>
        <dbReference type="ARBA" id="ARBA00023016"/>
    </source>
</evidence>
<gene>
    <name evidence="11" type="ORF">DCAR_007591</name>
</gene>
<evidence type="ECO:0000259" key="10">
    <source>
        <dbReference type="PROSITE" id="PS50162"/>
    </source>
</evidence>
<dbReference type="InterPro" id="IPR003593">
    <property type="entry name" value="AAA+_ATPase"/>
</dbReference>
<name>A0A166EM88_DAUCS</name>
<dbReference type="SUPFAM" id="SSF52540">
    <property type="entry name" value="P-loop containing nucleoside triphosphate hydrolases"/>
    <property type="match status" value="1"/>
</dbReference>
<feature type="region of interest" description="Disordered" evidence="9">
    <location>
        <begin position="97"/>
        <end position="118"/>
    </location>
</feature>
<dbReference type="GO" id="GO:0000725">
    <property type="term" value="P:recombinational repair"/>
    <property type="evidence" value="ECO:0007669"/>
    <property type="project" value="TreeGrafter"/>
</dbReference>
<evidence type="ECO:0000256" key="1">
    <source>
        <dbReference type="ARBA" id="ARBA00022723"/>
    </source>
</evidence>
<protein>
    <recommendedName>
        <fullName evidence="10">RecA family profile 1 domain-containing protein</fullName>
    </recommendedName>
</protein>
<dbReference type="Gene3D" id="3.40.50.300">
    <property type="entry name" value="P-loop containing nucleotide triphosphate hydrolases"/>
    <property type="match status" value="1"/>
</dbReference>
<organism evidence="11">
    <name type="scientific">Daucus carota subsp. sativus</name>
    <name type="common">Carrot</name>
    <dbReference type="NCBI Taxonomy" id="79200"/>
    <lineage>
        <taxon>Eukaryota</taxon>
        <taxon>Viridiplantae</taxon>
        <taxon>Streptophyta</taxon>
        <taxon>Embryophyta</taxon>
        <taxon>Tracheophyta</taxon>
        <taxon>Spermatophyta</taxon>
        <taxon>Magnoliopsida</taxon>
        <taxon>eudicotyledons</taxon>
        <taxon>Gunneridae</taxon>
        <taxon>Pentapetalae</taxon>
        <taxon>asterids</taxon>
        <taxon>campanulids</taxon>
        <taxon>Apiales</taxon>
        <taxon>Apiaceae</taxon>
        <taxon>Apioideae</taxon>
        <taxon>Scandiceae</taxon>
        <taxon>Daucinae</taxon>
        <taxon>Daucus</taxon>
        <taxon>Daucus sect. Daucus</taxon>
    </lineage>
</organism>
<dbReference type="PRINTS" id="PR01874">
    <property type="entry name" value="DNAREPAIRADA"/>
</dbReference>
<evidence type="ECO:0000256" key="2">
    <source>
        <dbReference type="ARBA" id="ARBA00022741"/>
    </source>
</evidence>
<dbReference type="GO" id="GO:0140664">
    <property type="term" value="F:ATP-dependent DNA damage sensor activity"/>
    <property type="evidence" value="ECO:0007669"/>
    <property type="project" value="InterPro"/>
</dbReference>
<keyword evidence="4" id="KW-0378">Hydrolase</keyword>
<proteinExistence type="predicted"/>
<keyword evidence="8" id="KW-0234">DNA repair</keyword>
<dbReference type="EMBL" id="LNRQ01000002">
    <property type="protein sequence ID" value="KZN06754.1"/>
    <property type="molecule type" value="Genomic_DNA"/>
</dbReference>
<keyword evidence="7" id="KW-0238">DNA-binding</keyword>
<dbReference type="GO" id="GO:0016787">
    <property type="term" value="F:hydrolase activity"/>
    <property type="evidence" value="ECO:0007669"/>
    <property type="project" value="UniProtKB-KW"/>
</dbReference>
<dbReference type="GO" id="GO:0046872">
    <property type="term" value="F:metal ion binding"/>
    <property type="evidence" value="ECO:0007669"/>
    <property type="project" value="UniProtKB-KW"/>
</dbReference>
<dbReference type="SMART" id="SM00382">
    <property type="entry name" value="AAA"/>
    <property type="match status" value="1"/>
</dbReference>
<evidence type="ECO:0000313" key="11">
    <source>
        <dbReference type="EMBL" id="KZN06754.1"/>
    </source>
</evidence>
<accession>A0A166EM88</accession>
<dbReference type="OMA" id="ISEGHEM"/>
<sequence length="538" mass="57881">MQANMHAFRLIHAQKHLINLSTRLSCKYSLNPNFHPQSHTTPQRSIHFTNHLNSWTSFNSEPKSDTKVTAIYDPITGSLITQRVSNVYDNDDENKQEVPIVSGDGDGNDRTFGVGKKGNLRSGPTSWKNFGAVSGGGKKKGKVKTSWVCESCGYSDGQWWGSCRSCDGVGTMKRFSEGDGGEGRISSGFGVSEKVMGTWLPQQAGDIGPVRLTDVNRGVDQKEWRIPLSGLFGNEVSRVLGGGLVPGSLVLVGGDPGVGKSTLLLQIAAIISEGHEMRQSAPVVYISGEESIDQIGNRADRLRIGTEELFLYSSTDVEDILEKAQPLSPRALIVDSIQTVFLKGVTGSPGGLSQVKECTSALLRFAKKTNIPVFLIGHVNKSGDIAGPRVLEHIVDAVLYLEGEKHSSHRLLRSVKNRFGSTDELGVFEMSQSGLQAVTNPSEIFLSPQQIDSEVLAGLAVTALCVASSTNSRQVTGLHTSRADMIISVLMKQAGLKLQENGIFLNVVSGLTVSETAGDLAVAAAICSRHVIYLIFCN</sequence>
<dbReference type="PANTHER" id="PTHR32472:SF10">
    <property type="entry name" value="DNA REPAIR PROTEIN RADA-LIKE PROTEIN"/>
    <property type="match status" value="1"/>
</dbReference>
<dbReference type="Pfam" id="PF13481">
    <property type="entry name" value="AAA_25"/>
    <property type="match status" value="1"/>
</dbReference>
<keyword evidence="6" id="KW-0346">Stress response</keyword>
<evidence type="ECO:0000256" key="9">
    <source>
        <dbReference type="SAM" id="MobiDB-lite"/>
    </source>
</evidence>
<dbReference type="CDD" id="cd01121">
    <property type="entry name" value="RadA_SMS_N"/>
    <property type="match status" value="1"/>
</dbReference>
<keyword evidence="3" id="KW-0227">DNA damage</keyword>
<dbReference type="InterPro" id="IPR020568">
    <property type="entry name" value="Ribosomal_Su5_D2-typ_SF"/>
</dbReference>
<keyword evidence="1" id="KW-0479">Metal-binding</keyword>
<dbReference type="SUPFAM" id="SSF54211">
    <property type="entry name" value="Ribosomal protein S5 domain 2-like"/>
    <property type="match status" value="1"/>
</dbReference>
<dbReference type="InterPro" id="IPR027417">
    <property type="entry name" value="P-loop_NTPase"/>
</dbReference>
<dbReference type="Gramene" id="KZN06754">
    <property type="protein sequence ID" value="KZN06754"/>
    <property type="gene ID" value="DCAR_007591"/>
</dbReference>
<evidence type="ECO:0000256" key="8">
    <source>
        <dbReference type="ARBA" id="ARBA00023204"/>
    </source>
</evidence>
<reference evidence="11" key="1">
    <citation type="journal article" date="2016" name="Nat. Genet.">
        <title>A high-quality carrot genome assembly provides new insights into carotenoid accumulation and asterid genome evolution.</title>
        <authorList>
            <person name="Iorizzo M."/>
            <person name="Ellison S."/>
            <person name="Senalik D."/>
            <person name="Zeng P."/>
            <person name="Satapoomin P."/>
            <person name="Huang J."/>
            <person name="Bowman M."/>
            <person name="Iovene M."/>
            <person name="Sanseverino W."/>
            <person name="Cavagnaro P."/>
            <person name="Yildiz M."/>
            <person name="Macko-Podgorni A."/>
            <person name="Moranska E."/>
            <person name="Grzebelus E."/>
            <person name="Grzebelus D."/>
            <person name="Ashrafi H."/>
            <person name="Zheng Z."/>
            <person name="Cheng S."/>
            <person name="Spooner D."/>
            <person name="Van Deynze A."/>
            <person name="Simon P."/>
        </authorList>
    </citation>
    <scope>NUCLEOTIDE SEQUENCE [LARGE SCALE GENOMIC DNA]</scope>
    <source>
        <tissue evidence="11">Leaf</tissue>
    </source>
</reference>
<dbReference type="GO" id="GO:0005524">
    <property type="term" value="F:ATP binding"/>
    <property type="evidence" value="ECO:0007669"/>
    <property type="project" value="UniProtKB-KW"/>
</dbReference>
<comment type="caution">
    <text evidence="11">The sequence shown here is derived from an EMBL/GenBank/DDBJ whole genome shotgun (WGS) entry which is preliminary data.</text>
</comment>
<evidence type="ECO:0000256" key="3">
    <source>
        <dbReference type="ARBA" id="ARBA00022763"/>
    </source>
</evidence>
<dbReference type="AlphaFoldDB" id="A0A166EM88"/>
<dbReference type="PROSITE" id="PS50162">
    <property type="entry name" value="RECA_2"/>
    <property type="match status" value="1"/>
</dbReference>